<dbReference type="GeneID" id="14922202"/>
<evidence type="ECO:0000256" key="1">
    <source>
        <dbReference type="SAM" id="Coils"/>
    </source>
</evidence>
<feature type="compositionally biased region" description="Low complexity" evidence="2">
    <location>
        <begin position="57"/>
        <end position="71"/>
    </location>
</feature>
<keyword evidence="1" id="KW-0175">Coiled coil</keyword>
<evidence type="ECO:0000313" key="3">
    <source>
        <dbReference type="EMBL" id="ELR21313.1"/>
    </source>
</evidence>
<dbReference type="InterPro" id="IPR035965">
    <property type="entry name" value="PAS-like_dom_sf"/>
</dbReference>
<evidence type="ECO:0000256" key="2">
    <source>
        <dbReference type="SAM" id="MobiDB-lite"/>
    </source>
</evidence>
<accession>L8H999</accession>
<dbReference type="SUPFAM" id="SSF55785">
    <property type="entry name" value="PYP-like sensor domain (PAS domain)"/>
    <property type="match status" value="1"/>
</dbReference>
<feature type="coiled-coil region" evidence="1">
    <location>
        <begin position="4"/>
        <end position="31"/>
    </location>
</feature>
<dbReference type="AlphaFoldDB" id="L8H999"/>
<dbReference type="EMBL" id="KB007904">
    <property type="protein sequence ID" value="ELR21313.1"/>
    <property type="molecule type" value="Genomic_DNA"/>
</dbReference>
<dbReference type="Gene3D" id="3.30.450.20">
    <property type="entry name" value="PAS domain"/>
    <property type="match status" value="1"/>
</dbReference>
<dbReference type="Proteomes" id="UP000011083">
    <property type="component" value="Unassembled WGS sequence"/>
</dbReference>
<feature type="region of interest" description="Disordered" evidence="2">
    <location>
        <begin position="32"/>
        <end position="83"/>
    </location>
</feature>
<dbReference type="RefSeq" id="XP_004345857.1">
    <property type="nucleotide sequence ID" value="XM_004345807.1"/>
</dbReference>
<organism evidence="3 4">
    <name type="scientific">Acanthamoeba castellanii (strain ATCC 30010 / Neff)</name>
    <dbReference type="NCBI Taxonomy" id="1257118"/>
    <lineage>
        <taxon>Eukaryota</taxon>
        <taxon>Amoebozoa</taxon>
        <taxon>Discosea</taxon>
        <taxon>Longamoebia</taxon>
        <taxon>Centramoebida</taxon>
        <taxon>Acanthamoebidae</taxon>
        <taxon>Acanthamoeba</taxon>
    </lineage>
</organism>
<gene>
    <name evidence="3" type="ORF">ACA1_182140</name>
</gene>
<keyword evidence="4" id="KW-1185">Reference proteome</keyword>
<proteinExistence type="predicted"/>
<dbReference type="VEuPathDB" id="AmoebaDB:ACA1_182140"/>
<name>L8H999_ACACF</name>
<protein>
    <recommendedName>
        <fullName evidence="5">PAS domain-containing protein</fullName>
    </recommendedName>
</protein>
<sequence>MAEVRGLKRNNEKLHQDLEALQLQQHAADQKVAQLLATGAGQDGEPERKRPRPPTSSPISSPSSSSSSSSSPQPPMPSTLGSPSPLFEARRLISFVGPYILPSNFACTRLRYPVMGCTFESVFGLGPPTIVFANTEFCKLTEFRLHELLGAPITKVRVTGENSRQHMSAHLTNKAPMSVSPVFEINCLVRCRSGRLLRTQDKTQFFFDEQGNVKHAILCLLSWKEGQLQADERLEQWRPIKEERTDN</sequence>
<evidence type="ECO:0000313" key="4">
    <source>
        <dbReference type="Proteomes" id="UP000011083"/>
    </source>
</evidence>
<evidence type="ECO:0008006" key="5">
    <source>
        <dbReference type="Google" id="ProtNLM"/>
    </source>
</evidence>
<reference evidence="3 4" key="1">
    <citation type="journal article" date="2013" name="Genome Biol.">
        <title>Genome of Acanthamoeba castellanii highlights extensive lateral gene transfer and early evolution of tyrosine kinase signaling.</title>
        <authorList>
            <person name="Clarke M."/>
            <person name="Lohan A.J."/>
            <person name="Liu B."/>
            <person name="Lagkouvardos I."/>
            <person name="Roy S."/>
            <person name="Zafar N."/>
            <person name="Bertelli C."/>
            <person name="Schilde C."/>
            <person name="Kianianmomeni A."/>
            <person name="Burglin T.R."/>
            <person name="Frech C."/>
            <person name="Turcotte B."/>
            <person name="Kopec K.O."/>
            <person name="Synnott J.M."/>
            <person name="Choo C."/>
            <person name="Paponov I."/>
            <person name="Finkler A."/>
            <person name="Soon Heng Tan C."/>
            <person name="Hutchins A.P."/>
            <person name="Weinmeier T."/>
            <person name="Rattei T."/>
            <person name="Chu J.S."/>
            <person name="Gimenez G."/>
            <person name="Irimia M."/>
            <person name="Rigden D.J."/>
            <person name="Fitzpatrick D.A."/>
            <person name="Lorenzo-Morales J."/>
            <person name="Bateman A."/>
            <person name="Chiu C.H."/>
            <person name="Tang P."/>
            <person name="Hegemann P."/>
            <person name="Fromm H."/>
            <person name="Raoult D."/>
            <person name="Greub G."/>
            <person name="Miranda-Saavedra D."/>
            <person name="Chen N."/>
            <person name="Nash P."/>
            <person name="Ginger M.L."/>
            <person name="Horn M."/>
            <person name="Schaap P."/>
            <person name="Caler L."/>
            <person name="Loftus B."/>
        </authorList>
    </citation>
    <scope>NUCLEOTIDE SEQUENCE [LARGE SCALE GENOMIC DNA]</scope>
    <source>
        <strain evidence="3 4">Neff</strain>
    </source>
</reference>
<dbReference type="KEGG" id="acan:ACA1_182140"/>